<dbReference type="InterPro" id="IPR023214">
    <property type="entry name" value="HAD_sf"/>
</dbReference>
<proteinExistence type="predicted"/>
<sequence>MERILGVDIGGVIISHNEINGAYLPIPDVFETLKELQDKKFGKNIFVVSCADTYLRFAMLNWLSVKKFHKETGISLDRVHFCEERKEKARICQHLGVTDFVDDRKEIMVYLYNAGVKNLYLFQGRAEEEGCYEYILPHVKKIDSWLTLGKDLLG</sequence>
<comment type="caution">
    <text evidence="1">The sequence shown here is derived from an EMBL/GenBank/DDBJ whole genome shotgun (WGS) entry which is preliminary data.</text>
</comment>
<organism evidence="1 2">
    <name type="scientific">Candidatus Staskawiczbacteria bacterium RIFCSPHIGHO2_12_FULL_38_11</name>
    <dbReference type="NCBI Taxonomy" id="1802209"/>
    <lineage>
        <taxon>Bacteria</taxon>
        <taxon>Candidatus Staskawicziibacteriota</taxon>
    </lineage>
</organism>
<name>A0A1G2I6R9_9BACT</name>
<dbReference type="Gene3D" id="3.40.50.1000">
    <property type="entry name" value="HAD superfamily/HAD-like"/>
    <property type="match status" value="1"/>
</dbReference>
<evidence type="ECO:0008006" key="3">
    <source>
        <dbReference type="Google" id="ProtNLM"/>
    </source>
</evidence>
<accession>A0A1G2I6R9</accession>
<protein>
    <recommendedName>
        <fullName evidence="3">FCP1 homology domain-containing protein</fullName>
    </recommendedName>
</protein>
<dbReference type="SUPFAM" id="SSF56784">
    <property type="entry name" value="HAD-like"/>
    <property type="match status" value="1"/>
</dbReference>
<dbReference type="AlphaFoldDB" id="A0A1G2I6R9"/>
<evidence type="ECO:0000313" key="1">
    <source>
        <dbReference type="EMBL" id="OGZ70389.1"/>
    </source>
</evidence>
<gene>
    <name evidence="1" type="ORF">A3F47_00755</name>
</gene>
<evidence type="ECO:0000313" key="2">
    <source>
        <dbReference type="Proteomes" id="UP000179214"/>
    </source>
</evidence>
<reference evidence="1 2" key="1">
    <citation type="journal article" date="2016" name="Nat. Commun.">
        <title>Thousands of microbial genomes shed light on interconnected biogeochemical processes in an aquifer system.</title>
        <authorList>
            <person name="Anantharaman K."/>
            <person name="Brown C.T."/>
            <person name="Hug L.A."/>
            <person name="Sharon I."/>
            <person name="Castelle C.J."/>
            <person name="Probst A.J."/>
            <person name="Thomas B.C."/>
            <person name="Singh A."/>
            <person name="Wilkins M.J."/>
            <person name="Karaoz U."/>
            <person name="Brodie E.L."/>
            <person name="Williams K.H."/>
            <person name="Hubbard S.S."/>
            <person name="Banfield J.F."/>
        </authorList>
    </citation>
    <scope>NUCLEOTIDE SEQUENCE [LARGE SCALE GENOMIC DNA]</scope>
</reference>
<dbReference type="EMBL" id="MHOV01000010">
    <property type="protein sequence ID" value="OGZ70389.1"/>
    <property type="molecule type" value="Genomic_DNA"/>
</dbReference>
<dbReference type="Proteomes" id="UP000179214">
    <property type="component" value="Unassembled WGS sequence"/>
</dbReference>
<dbReference type="InterPro" id="IPR036412">
    <property type="entry name" value="HAD-like_sf"/>
</dbReference>